<dbReference type="Pfam" id="PF13833">
    <property type="entry name" value="EF-hand_8"/>
    <property type="match status" value="1"/>
</dbReference>
<feature type="compositionally biased region" description="Polar residues" evidence="4">
    <location>
        <begin position="282"/>
        <end position="297"/>
    </location>
</feature>
<feature type="compositionally biased region" description="Basic and acidic residues" evidence="4">
    <location>
        <begin position="266"/>
        <end position="278"/>
    </location>
</feature>
<evidence type="ECO:0000313" key="6">
    <source>
        <dbReference type="EMBL" id="TNV81580.1"/>
    </source>
</evidence>
<dbReference type="EMBL" id="RRYP01005990">
    <property type="protein sequence ID" value="TNV81580.1"/>
    <property type="molecule type" value="Genomic_DNA"/>
</dbReference>
<dbReference type="Proteomes" id="UP000785679">
    <property type="component" value="Unassembled WGS sequence"/>
</dbReference>
<feature type="domain" description="EF-hand" evidence="5">
    <location>
        <begin position="1"/>
        <end position="33"/>
    </location>
</feature>
<proteinExistence type="predicted"/>
<dbReference type="CDD" id="cd00051">
    <property type="entry name" value="EFh"/>
    <property type="match status" value="2"/>
</dbReference>
<dbReference type="InterPro" id="IPR051581">
    <property type="entry name" value="Ca-bind"/>
</dbReference>
<evidence type="ECO:0000256" key="2">
    <source>
        <dbReference type="ARBA" id="ARBA00022737"/>
    </source>
</evidence>
<dbReference type="GO" id="GO:0005509">
    <property type="term" value="F:calcium ion binding"/>
    <property type="evidence" value="ECO:0007669"/>
    <property type="project" value="InterPro"/>
</dbReference>
<evidence type="ECO:0000259" key="5">
    <source>
        <dbReference type="PROSITE" id="PS50222"/>
    </source>
</evidence>
<gene>
    <name evidence="6" type="ORF">FGO68_gene3726</name>
</gene>
<feature type="domain" description="EF-hand" evidence="5">
    <location>
        <begin position="158"/>
        <end position="193"/>
    </location>
</feature>
<feature type="domain" description="EF-hand" evidence="5">
    <location>
        <begin position="432"/>
        <end position="467"/>
    </location>
</feature>
<reference evidence="6" key="1">
    <citation type="submission" date="2019-06" db="EMBL/GenBank/DDBJ databases">
        <authorList>
            <person name="Zheng W."/>
        </authorList>
    </citation>
    <scope>NUCLEOTIDE SEQUENCE</scope>
    <source>
        <strain evidence="6">QDHG01</strain>
    </source>
</reference>
<accession>A0A8J8NWK6</accession>
<keyword evidence="2" id="KW-0677">Repeat</keyword>
<keyword evidence="1" id="KW-0479">Metal-binding</keyword>
<dbReference type="InterPro" id="IPR011992">
    <property type="entry name" value="EF-hand-dom_pair"/>
</dbReference>
<dbReference type="OrthoDB" id="311026at2759"/>
<sequence length="593" mass="69693">MEPYSMFQRIDRNEDGFILPMEILNFLRDNNVHDMTEADCYYLVKFFDSDEDGRLHYPDFMQMVLPCDNNQLRSTATQRPNQQIMRGDFLTLDVERDLTALIVGEIELHRGSEKLKQQLESQLDYSQESVYQEVDDWRYGYIDVRNLYRFFKNNKSKATEEDCVAVIRRFDLDADSKLSKDEFLTGIQAQEPFSKMIVREKLARREEQQKKMTMAGGRETKKSTKKVMDESVIETWGQQQTLKTHALDRSYKTVMSVSPLKHRVEFDMDVSPSRREGKSPTPRRSLSKGRSTAQDYNNEFMKSPTRQGTHVSTAQQKLTFKTPTRSSHGQFTQPRATATAAYDDQYDQQTPDQQQQAYGDLASDLELERIIIDVFQKQLDLERLLERIKIDLSLRTDFNLIDTFRIFDTQGKGWVTPDEIRTGLLAVFNLSVSSKDIHLYMSRYDRDRDGRLRYSEFCDSFLPTDPFHASLLAKKAPLQVSTIQNMRKDLLFYPETRELLVTCWRMHFDHEREAELIRQQMPHQFDSYQCYQLIDFRNDGQIDPSEIKELLIRHGVYVSEKEICALIDRYDRTKDGRISYTEFIEELQPKAPN</sequence>
<evidence type="ECO:0000256" key="1">
    <source>
        <dbReference type="ARBA" id="ARBA00022723"/>
    </source>
</evidence>
<keyword evidence="3" id="KW-0106">Calcium</keyword>
<dbReference type="Pfam" id="PF13499">
    <property type="entry name" value="EF-hand_7"/>
    <property type="match status" value="2"/>
</dbReference>
<feature type="domain" description="EF-hand" evidence="5">
    <location>
        <begin position="35"/>
        <end position="70"/>
    </location>
</feature>
<dbReference type="AlphaFoldDB" id="A0A8J8NWK6"/>
<evidence type="ECO:0000256" key="3">
    <source>
        <dbReference type="ARBA" id="ARBA00022837"/>
    </source>
</evidence>
<comment type="caution">
    <text evidence="6">The sequence shown here is derived from an EMBL/GenBank/DDBJ whole genome shotgun (WGS) entry which is preliminary data.</text>
</comment>
<evidence type="ECO:0000256" key="4">
    <source>
        <dbReference type="SAM" id="MobiDB-lite"/>
    </source>
</evidence>
<name>A0A8J8NWK6_HALGN</name>
<dbReference type="InterPro" id="IPR002048">
    <property type="entry name" value="EF_hand_dom"/>
</dbReference>
<dbReference type="PANTHER" id="PTHR34524">
    <property type="entry name" value="CALCYPHOSIN"/>
    <property type="match status" value="1"/>
</dbReference>
<feature type="region of interest" description="Disordered" evidence="4">
    <location>
        <begin position="266"/>
        <end position="315"/>
    </location>
</feature>
<dbReference type="PANTHER" id="PTHR34524:SF6">
    <property type="entry name" value="CALCYPHOSINE LIKE"/>
    <property type="match status" value="1"/>
</dbReference>
<dbReference type="Gene3D" id="1.10.238.10">
    <property type="entry name" value="EF-hand"/>
    <property type="match status" value="4"/>
</dbReference>
<keyword evidence="7" id="KW-1185">Reference proteome</keyword>
<dbReference type="SUPFAM" id="SSF47473">
    <property type="entry name" value="EF-hand"/>
    <property type="match status" value="2"/>
</dbReference>
<feature type="domain" description="EF-hand" evidence="5">
    <location>
        <begin position="522"/>
        <end position="557"/>
    </location>
</feature>
<feature type="compositionally biased region" description="Polar residues" evidence="4">
    <location>
        <begin position="304"/>
        <end position="315"/>
    </location>
</feature>
<feature type="domain" description="EF-hand" evidence="5">
    <location>
        <begin position="558"/>
        <end position="593"/>
    </location>
</feature>
<feature type="region of interest" description="Disordered" evidence="4">
    <location>
        <begin position="207"/>
        <end position="226"/>
    </location>
</feature>
<dbReference type="PROSITE" id="PS50222">
    <property type="entry name" value="EF_HAND_2"/>
    <property type="match status" value="7"/>
</dbReference>
<protein>
    <recommendedName>
        <fullName evidence="5">EF-hand domain-containing protein</fullName>
    </recommendedName>
</protein>
<dbReference type="SMART" id="SM00054">
    <property type="entry name" value="EFh"/>
    <property type="match status" value="5"/>
</dbReference>
<organism evidence="6 7">
    <name type="scientific">Halteria grandinella</name>
    <dbReference type="NCBI Taxonomy" id="5974"/>
    <lineage>
        <taxon>Eukaryota</taxon>
        <taxon>Sar</taxon>
        <taxon>Alveolata</taxon>
        <taxon>Ciliophora</taxon>
        <taxon>Intramacronucleata</taxon>
        <taxon>Spirotrichea</taxon>
        <taxon>Stichotrichia</taxon>
        <taxon>Sporadotrichida</taxon>
        <taxon>Halteriidae</taxon>
        <taxon>Halteria</taxon>
    </lineage>
</organism>
<evidence type="ECO:0000313" key="7">
    <source>
        <dbReference type="Proteomes" id="UP000785679"/>
    </source>
</evidence>
<feature type="domain" description="EF-hand" evidence="5">
    <location>
        <begin position="395"/>
        <end position="430"/>
    </location>
</feature>